<feature type="non-terminal residue" evidence="1">
    <location>
        <position position="65"/>
    </location>
</feature>
<dbReference type="EMBL" id="CAJVQB010079614">
    <property type="protein sequence ID" value="CAG8845455.1"/>
    <property type="molecule type" value="Genomic_DNA"/>
</dbReference>
<evidence type="ECO:0000313" key="1">
    <source>
        <dbReference type="EMBL" id="CAG8845455.1"/>
    </source>
</evidence>
<proteinExistence type="predicted"/>
<accession>A0ABN7X174</accession>
<comment type="caution">
    <text evidence="1">The sequence shown here is derived from an EMBL/GenBank/DDBJ whole genome shotgun (WGS) entry which is preliminary data.</text>
</comment>
<gene>
    <name evidence="1" type="ORF">GMARGA_LOCUS37648</name>
</gene>
<feature type="non-terminal residue" evidence="1">
    <location>
        <position position="1"/>
    </location>
</feature>
<organism evidence="1 2">
    <name type="scientific">Gigaspora margarita</name>
    <dbReference type="NCBI Taxonomy" id="4874"/>
    <lineage>
        <taxon>Eukaryota</taxon>
        <taxon>Fungi</taxon>
        <taxon>Fungi incertae sedis</taxon>
        <taxon>Mucoromycota</taxon>
        <taxon>Glomeromycotina</taxon>
        <taxon>Glomeromycetes</taxon>
        <taxon>Diversisporales</taxon>
        <taxon>Gigasporaceae</taxon>
        <taxon>Gigaspora</taxon>
    </lineage>
</organism>
<sequence length="65" mass="7730">DIWQHQEIKLDERVWHSNVVVNTIEQYKNLNLIFDITEGSWHLQENGPTIISILDSRLEKQSKQT</sequence>
<name>A0ABN7X174_GIGMA</name>
<protein>
    <submittedName>
        <fullName evidence="1">28206_t:CDS:1</fullName>
    </submittedName>
</protein>
<dbReference type="Proteomes" id="UP000789901">
    <property type="component" value="Unassembled WGS sequence"/>
</dbReference>
<keyword evidence="2" id="KW-1185">Reference proteome</keyword>
<reference evidence="1 2" key="1">
    <citation type="submission" date="2021-06" db="EMBL/GenBank/DDBJ databases">
        <authorList>
            <person name="Kallberg Y."/>
            <person name="Tangrot J."/>
            <person name="Rosling A."/>
        </authorList>
    </citation>
    <scope>NUCLEOTIDE SEQUENCE [LARGE SCALE GENOMIC DNA]</scope>
    <source>
        <strain evidence="1 2">120-4 pot B 10/14</strain>
    </source>
</reference>
<evidence type="ECO:0000313" key="2">
    <source>
        <dbReference type="Proteomes" id="UP000789901"/>
    </source>
</evidence>